<evidence type="ECO:0000256" key="1">
    <source>
        <dbReference type="SAM" id="Phobius"/>
    </source>
</evidence>
<sequence length="69" mass="7681">MATAMHDSFGVLPTNIFILVCMVVAAVPACFMKDDLRRQRAQKVVQAEVSLNSQGDEEETLNEKHVESM</sequence>
<keyword evidence="1" id="KW-0812">Transmembrane</keyword>
<evidence type="ECO:0000313" key="2">
    <source>
        <dbReference type="EMBL" id="VDO00177.1"/>
    </source>
</evidence>
<dbReference type="EMBL" id="UZAE01002953">
    <property type="protein sequence ID" value="VDO00177.1"/>
    <property type="molecule type" value="Genomic_DNA"/>
</dbReference>
<keyword evidence="1" id="KW-1133">Transmembrane helix</keyword>
<protein>
    <submittedName>
        <fullName evidence="2">Uncharacterized protein</fullName>
    </submittedName>
</protein>
<dbReference type="AlphaFoldDB" id="A0A3P7SSK3"/>
<dbReference type="OrthoDB" id="422206at2759"/>
<proteinExistence type="predicted"/>
<name>A0A3P7SSK3_RODNA</name>
<organism evidence="2 3">
    <name type="scientific">Rodentolepis nana</name>
    <name type="common">Dwarf tapeworm</name>
    <name type="synonym">Hymenolepis nana</name>
    <dbReference type="NCBI Taxonomy" id="102285"/>
    <lineage>
        <taxon>Eukaryota</taxon>
        <taxon>Metazoa</taxon>
        <taxon>Spiralia</taxon>
        <taxon>Lophotrochozoa</taxon>
        <taxon>Platyhelminthes</taxon>
        <taxon>Cestoda</taxon>
        <taxon>Eucestoda</taxon>
        <taxon>Cyclophyllidea</taxon>
        <taxon>Hymenolepididae</taxon>
        <taxon>Rodentolepis</taxon>
    </lineage>
</organism>
<reference evidence="2 3" key="1">
    <citation type="submission" date="2018-11" db="EMBL/GenBank/DDBJ databases">
        <authorList>
            <consortium name="Pathogen Informatics"/>
        </authorList>
    </citation>
    <scope>NUCLEOTIDE SEQUENCE [LARGE SCALE GENOMIC DNA]</scope>
</reference>
<keyword evidence="3" id="KW-1185">Reference proteome</keyword>
<evidence type="ECO:0000313" key="3">
    <source>
        <dbReference type="Proteomes" id="UP000278807"/>
    </source>
</evidence>
<gene>
    <name evidence="2" type="ORF">HNAJ_LOCUS4317</name>
</gene>
<dbReference type="Proteomes" id="UP000278807">
    <property type="component" value="Unassembled WGS sequence"/>
</dbReference>
<feature type="transmembrane region" description="Helical" evidence="1">
    <location>
        <begin position="12"/>
        <end position="31"/>
    </location>
</feature>
<keyword evidence="1" id="KW-0472">Membrane</keyword>
<accession>A0A3P7SSK3</accession>